<evidence type="ECO:0000256" key="6">
    <source>
        <dbReference type="SAM" id="MobiDB-lite"/>
    </source>
</evidence>
<evidence type="ECO:0000256" key="4">
    <source>
        <dbReference type="ARBA" id="ARBA00023163"/>
    </source>
</evidence>
<dbReference type="GeneID" id="28722016"/>
<protein>
    <submittedName>
        <fullName evidence="7">HBL064Cp</fullName>
    </submittedName>
</protein>
<dbReference type="EMBL" id="CP014242">
    <property type="protein sequence ID" value="AMD18838.1"/>
    <property type="molecule type" value="Genomic_DNA"/>
</dbReference>
<feature type="compositionally biased region" description="Basic and acidic residues" evidence="6">
    <location>
        <begin position="221"/>
        <end position="230"/>
    </location>
</feature>
<proteinExistence type="predicted"/>
<evidence type="ECO:0000313" key="7">
    <source>
        <dbReference type="EMBL" id="AMD18838.1"/>
    </source>
</evidence>
<dbReference type="PANTHER" id="PTHR21964">
    <property type="entry name" value="BREAST CANCER METASTASIS-SUPPRESSOR 1"/>
    <property type="match status" value="1"/>
</dbReference>
<reference evidence="7 8" key="1">
    <citation type="submission" date="2016-01" db="EMBL/GenBank/DDBJ databases">
        <title>Genome sequence of the yeast Holleya sinecauda.</title>
        <authorList>
            <person name="Dietrich F.S."/>
        </authorList>
    </citation>
    <scope>NUCLEOTIDE SEQUENCE [LARGE SCALE GENOMIC DNA]</scope>
    <source>
        <strain evidence="7 8">ATCC 58844</strain>
    </source>
</reference>
<dbReference type="Pfam" id="PF08598">
    <property type="entry name" value="Sds3"/>
    <property type="match status" value="1"/>
</dbReference>
<feature type="compositionally biased region" description="Acidic residues" evidence="6">
    <location>
        <begin position="192"/>
        <end position="212"/>
    </location>
</feature>
<name>A0A109UWH5_9SACH</name>
<dbReference type="GO" id="GO:0005654">
    <property type="term" value="C:nucleoplasm"/>
    <property type="evidence" value="ECO:0007669"/>
    <property type="project" value="UniProtKB-ARBA"/>
</dbReference>
<feature type="region of interest" description="Disordered" evidence="6">
    <location>
        <begin position="132"/>
        <end position="242"/>
    </location>
</feature>
<evidence type="ECO:0000313" key="8">
    <source>
        <dbReference type="Proteomes" id="UP000243052"/>
    </source>
</evidence>
<feature type="compositionally biased region" description="Basic and acidic residues" evidence="6">
    <location>
        <begin position="169"/>
        <end position="178"/>
    </location>
</feature>
<accession>A0A109UWH5</accession>
<evidence type="ECO:0000256" key="5">
    <source>
        <dbReference type="ARBA" id="ARBA00023242"/>
    </source>
</evidence>
<dbReference type="GO" id="GO:0010468">
    <property type="term" value="P:regulation of gene expression"/>
    <property type="evidence" value="ECO:0007669"/>
    <property type="project" value="UniProtKB-ARBA"/>
</dbReference>
<evidence type="ECO:0000256" key="2">
    <source>
        <dbReference type="ARBA" id="ARBA00022491"/>
    </source>
</evidence>
<dbReference type="OrthoDB" id="20886at2759"/>
<dbReference type="STRING" id="45286.A0A109UWH5"/>
<organism evidence="7 8">
    <name type="scientific">Eremothecium sinecaudum</name>
    <dbReference type="NCBI Taxonomy" id="45286"/>
    <lineage>
        <taxon>Eukaryota</taxon>
        <taxon>Fungi</taxon>
        <taxon>Dikarya</taxon>
        <taxon>Ascomycota</taxon>
        <taxon>Saccharomycotina</taxon>
        <taxon>Saccharomycetes</taxon>
        <taxon>Saccharomycetales</taxon>
        <taxon>Saccharomycetaceae</taxon>
        <taxon>Eremothecium</taxon>
    </lineage>
</organism>
<evidence type="ECO:0000256" key="1">
    <source>
        <dbReference type="ARBA" id="ARBA00004123"/>
    </source>
</evidence>
<feature type="region of interest" description="Disordered" evidence="6">
    <location>
        <begin position="71"/>
        <end position="90"/>
    </location>
</feature>
<dbReference type="InterPro" id="IPR013907">
    <property type="entry name" value="Sds3"/>
</dbReference>
<keyword evidence="2" id="KW-0678">Repressor</keyword>
<evidence type="ECO:0000256" key="3">
    <source>
        <dbReference type="ARBA" id="ARBA00023015"/>
    </source>
</evidence>
<sequence>MGTHSNTKIVVSDNKDLLKDLDKFKLGLPEIDKSRQQGGSNILTEANLAIAQKREETKEIVKLEVVASNKKGTEISSEDDKSSVLSKVTSPEGGIEVSELYVSSDAETEKMAVEQEDLNVMKLGSFAEEVKTEIDTGNETDKLIDEPRYNTTKKRHLDEEQKLPIQDSEESHSDEQKFKKPRLPVSSAQVQEEVEPEDNEDEEEEEEETEEEASVKSASVTRREVKKASEGEEEGSSSPADIEKLRQDAMKDIIEIEYDFAELRQRLYENELAKLQTELQMCLDGSHPSLQSYYQMIDSVRDSKLKKAYQRQKYELDCIDIETRATRTFIHQNFYRQVSDIKHRLLNETTQKWYDINKERREMDVLVSEVSYHVPVKVANKTLSCITGYAAPSQLRRPGDPIPEDMACEGINFKYKNNPVDKLEVIVDRMRFNNKLSDLEGLKQYFGGFPGAPSLSGLKDSEIFEDFQNLQQQEQQ</sequence>
<keyword evidence="8" id="KW-1185">Reference proteome</keyword>
<keyword evidence="4" id="KW-0804">Transcription</keyword>
<dbReference type="RefSeq" id="XP_017985834.1">
    <property type="nucleotide sequence ID" value="XM_018130070.1"/>
</dbReference>
<dbReference type="AlphaFoldDB" id="A0A109UWH5"/>
<comment type="subcellular location">
    <subcellularLocation>
        <location evidence="1">Nucleus</location>
    </subcellularLocation>
</comment>
<gene>
    <name evidence="7" type="ORF">AW171_hschr2360</name>
</gene>
<dbReference type="Proteomes" id="UP000243052">
    <property type="component" value="Chromosome ii"/>
</dbReference>
<dbReference type="SMART" id="SM01401">
    <property type="entry name" value="Sds3"/>
    <property type="match status" value="1"/>
</dbReference>
<keyword evidence="5" id="KW-0539">Nucleus</keyword>
<feature type="compositionally biased region" description="Basic and acidic residues" evidence="6">
    <location>
        <begin position="132"/>
        <end position="148"/>
    </location>
</feature>
<keyword evidence="3" id="KW-0805">Transcription regulation</keyword>